<gene>
    <name evidence="4" type="ORF">W5A_11691</name>
</gene>
<sequence length="672" mass="75112">MRFIYFLFVLFSVVGYSNERKTPSSIKNVIVYLSGAQITREATVTLQPGINEIVFTELSPLINENSIQVSGLKTASILSVTFSTNYMEKKEATGKVASLESIYKKTEREIAIVRSTIKSLEEEQILLQSNKSIHNNQQGITVAAISAYAKHYRERMAAIHTELYDLNTNARELNEKLSDLRKELNKVQNQTKEQRGEIKLKLDTPTATTVNLQLNYLVSGAGWFPVYDLKASSTTTPLSLVYKAHIYQQTGIDWDQVAITLSTADPTENNTRPELTPLYLDFINPNAPRPVTKNTQTTSYKYNPMVRSVSGQVVDESGAPLPGVNVLIDGTRIGTTTDFDGNYRLSISEGRELSFSYLGFKTTQLPIYASQMNVKLEEDSQRLEEVVVMGYAKDLSGSTPGLKIKQQNMVAEAKPIYIVDGVPMDDISHLNQEEIQSLETLKGSNATSLYGTRASNGAIVITTRKMLAVESLTNKEFRILKKYSIPSITDVTVLEINNFTIQATYEYVSVPVLNRSVFLTAKVMDWEQYDLLPGEANIYFEGSHSGKTFIDPYSIEEALVVSLGADPAIVVERKQINSFKGKNFTGNTRILDKNYEITLKNNKNNDISITLLDRIPISQNKEIKVEDALYPEGDHDSKTGIVTWKVHLASKQSATKKVSYTVKYPKGRNVNL</sequence>
<evidence type="ECO:0000256" key="1">
    <source>
        <dbReference type="SAM" id="Coils"/>
    </source>
</evidence>
<dbReference type="PANTHER" id="PTHR31005:SF8">
    <property type="entry name" value="DUF4139 DOMAIN-CONTAINING PROTEIN"/>
    <property type="match status" value="1"/>
</dbReference>
<dbReference type="InterPro" id="IPR008969">
    <property type="entry name" value="CarboxyPept-like_regulatory"/>
</dbReference>
<dbReference type="InterPro" id="IPR025554">
    <property type="entry name" value="DUF4140"/>
</dbReference>
<evidence type="ECO:0000259" key="3">
    <source>
        <dbReference type="Pfam" id="PF13600"/>
    </source>
</evidence>
<reference evidence="4 5" key="1">
    <citation type="journal article" date="2012" name="J. Bacteriol.">
        <title>Genome Sequence of the Halotolerant Bacterium Imtechella halotolerans K1T.</title>
        <authorList>
            <person name="Kumar S."/>
            <person name="Vikram S."/>
            <person name="Subramanian S."/>
            <person name="Raghava G.P."/>
            <person name="Pinnaka A.K."/>
        </authorList>
    </citation>
    <scope>NUCLEOTIDE SEQUENCE [LARGE SCALE GENOMIC DNA]</scope>
    <source>
        <strain evidence="4 5">K1</strain>
    </source>
</reference>
<keyword evidence="1" id="KW-0175">Coiled coil</keyword>
<dbReference type="SUPFAM" id="SSF49464">
    <property type="entry name" value="Carboxypeptidase regulatory domain-like"/>
    <property type="match status" value="1"/>
</dbReference>
<dbReference type="STRING" id="946077.W5A_11691"/>
<name>I0W6Z8_9FLAO</name>
<dbReference type="InterPro" id="IPR037066">
    <property type="entry name" value="Plug_dom_sf"/>
</dbReference>
<evidence type="ECO:0000259" key="2">
    <source>
        <dbReference type="Pfam" id="PF13598"/>
    </source>
</evidence>
<dbReference type="RefSeq" id="WP_008240875.1">
    <property type="nucleotide sequence ID" value="NZ_AJJU01000037.1"/>
</dbReference>
<keyword evidence="5" id="KW-1185">Reference proteome</keyword>
<dbReference type="eggNOG" id="COG1629">
    <property type="taxonomic scope" value="Bacteria"/>
</dbReference>
<dbReference type="NCBIfam" id="TIGR02231">
    <property type="entry name" value="mucoidy inhibitor MuiA family protein"/>
    <property type="match status" value="2"/>
</dbReference>
<evidence type="ECO:0000313" key="5">
    <source>
        <dbReference type="Proteomes" id="UP000005938"/>
    </source>
</evidence>
<dbReference type="AlphaFoldDB" id="I0W6Z8"/>
<dbReference type="EMBL" id="AJJU01000037">
    <property type="protein sequence ID" value="EID72164.1"/>
    <property type="molecule type" value="Genomic_DNA"/>
</dbReference>
<evidence type="ECO:0008006" key="6">
    <source>
        <dbReference type="Google" id="ProtNLM"/>
    </source>
</evidence>
<dbReference type="Proteomes" id="UP000005938">
    <property type="component" value="Unassembled WGS sequence"/>
</dbReference>
<dbReference type="PANTHER" id="PTHR31005">
    <property type="entry name" value="DUF4139 DOMAIN-CONTAINING PROTEIN"/>
    <property type="match status" value="1"/>
</dbReference>
<dbReference type="Gene3D" id="2.60.40.1120">
    <property type="entry name" value="Carboxypeptidase-like, regulatory domain"/>
    <property type="match status" value="1"/>
</dbReference>
<dbReference type="OrthoDB" id="634585at2"/>
<feature type="domain" description="DUF4139" evidence="2">
    <location>
        <begin position="212"/>
        <end position="666"/>
    </location>
</feature>
<organism evidence="4 5">
    <name type="scientific">Imtechella halotolerans K1</name>
    <dbReference type="NCBI Taxonomy" id="946077"/>
    <lineage>
        <taxon>Bacteria</taxon>
        <taxon>Pseudomonadati</taxon>
        <taxon>Bacteroidota</taxon>
        <taxon>Flavobacteriia</taxon>
        <taxon>Flavobacteriales</taxon>
        <taxon>Flavobacteriaceae</taxon>
        <taxon>Imtechella</taxon>
    </lineage>
</organism>
<dbReference type="Pfam" id="PF13715">
    <property type="entry name" value="CarbopepD_reg_2"/>
    <property type="match status" value="1"/>
</dbReference>
<feature type="coiled-coil region" evidence="1">
    <location>
        <begin position="89"/>
        <end position="123"/>
    </location>
</feature>
<feature type="domain" description="DUF4140" evidence="3">
    <location>
        <begin position="29"/>
        <end position="124"/>
    </location>
</feature>
<feature type="coiled-coil region" evidence="1">
    <location>
        <begin position="163"/>
        <end position="197"/>
    </location>
</feature>
<accession>I0W6Z8</accession>
<dbReference type="Pfam" id="PF13598">
    <property type="entry name" value="DUF4139"/>
    <property type="match status" value="1"/>
</dbReference>
<dbReference type="Pfam" id="PF13600">
    <property type="entry name" value="DUF4140"/>
    <property type="match status" value="1"/>
</dbReference>
<dbReference type="PATRIC" id="fig|946077.3.peg.2356"/>
<proteinExistence type="predicted"/>
<dbReference type="InterPro" id="IPR011935">
    <property type="entry name" value="CHP02231"/>
</dbReference>
<dbReference type="SUPFAM" id="SSF56935">
    <property type="entry name" value="Porins"/>
    <property type="match status" value="1"/>
</dbReference>
<protein>
    <recommendedName>
        <fullName evidence="6">Mucoidy inhibitor MuiA family protein</fullName>
    </recommendedName>
</protein>
<evidence type="ECO:0000313" key="4">
    <source>
        <dbReference type="EMBL" id="EID72164.1"/>
    </source>
</evidence>
<dbReference type="Gene3D" id="2.170.130.10">
    <property type="entry name" value="TonB-dependent receptor, plug domain"/>
    <property type="match status" value="1"/>
</dbReference>
<comment type="caution">
    <text evidence="4">The sequence shown here is derived from an EMBL/GenBank/DDBJ whole genome shotgun (WGS) entry which is preliminary data.</text>
</comment>
<dbReference type="InterPro" id="IPR037291">
    <property type="entry name" value="DUF4139"/>
</dbReference>